<accession>A0A161II98</accession>
<protein>
    <submittedName>
        <fullName evidence="3">Uncharacterized protein</fullName>
    </submittedName>
</protein>
<evidence type="ECO:0000313" key="3">
    <source>
        <dbReference type="EMBL" id="ANC29770.1"/>
    </source>
</evidence>
<feature type="transmembrane region" description="Helical" evidence="2">
    <location>
        <begin position="66"/>
        <end position="89"/>
    </location>
</feature>
<name>A0A161II98_9MICO</name>
<evidence type="ECO:0000313" key="4">
    <source>
        <dbReference type="Proteomes" id="UP000076794"/>
    </source>
</evidence>
<dbReference type="PATRIC" id="fig|1300344.3.peg.174"/>
<organism evidence="3 4">
    <name type="scientific">Isoptericola dokdonensis DS-3</name>
    <dbReference type="NCBI Taxonomy" id="1300344"/>
    <lineage>
        <taxon>Bacteria</taxon>
        <taxon>Bacillati</taxon>
        <taxon>Actinomycetota</taxon>
        <taxon>Actinomycetes</taxon>
        <taxon>Micrococcales</taxon>
        <taxon>Promicromonosporaceae</taxon>
        <taxon>Isoptericola</taxon>
    </lineage>
</organism>
<dbReference type="STRING" id="1300344.I598_0179"/>
<feature type="compositionally biased region" description="Pro residues" evidence="1">
    <location>
        <begin position="38"/>
        <end position="48"/>
    </location>
</feature>
<dbReference type="KEGG" id="ido:I598_0179"/>
<evidence type="ECO:0000256" key="1">
    <source>
        <dbReference type="SAM" id="MobiDB-lite"/>
    </source>
</evidence>
<reference evidence="3 4" key="1">
    <citation type="submission" date="2016-01" db="EMBL/GenBank/DDBJ databases">
        <title>Complete genome sequence of a soil Actinobacterium, Isoptericola dokdonensis DS-3.</title>
        <authorList>
            <person name="Kwon S.-K."/>
            <person name="Kim J.F."/>
        </authorList>
    </citation>
    <scope>NUCLEOTIDE SEQUENCE [LARGE SCALE GENOMIC DNA]</scope>
    <source>
        <strain evidence="3 4">DS-3</strain>
    </source>
</reference>
<dbReference type="Proteomes" id="UP000076794">
    <property type="component" value="Chromosome"/>
</dbReference>
<dbReference type="RefSeq" id="WP_068200451.1">
    <property type="nucleotide sequence ID" value="NZ_CP014209.1"/>
</dbReference>
<evidence type="ECO:0000256" key="2">
    <source>
        <dbReference type="SAM" id="Phobius"/>
    </source>
</evidence>
<keyword evidence="2" id="KW-0812">Transmembrane</keyword>
<proteinExistence type="predicted"/>
<feature type="compositionally biased region" description="Polar residues" evidence="1">
    <location>
        <begin position="1"/>
        <end position="15"/>
    </location>
</feature>
<keyword evidence="2" id="KW-1133">Transmembrane helix</keyword>
<dbReference type="OrthoDB" id="9842032at2"/>
<feature type="region of interest" description="Disordered" evidence="1">
    <location>
        <begin position="1"/>
        <end position="62"/>
    </location>
</feature>
<gene>
    <name evidence="3" type="ORF">I598_0179</name>
</gene>
<keyword evidence="4" id="KW-1185">Reference proteome</keyword>
<dbReference type="EMBL" id="CP014209">
    <property type="protein sequence ID" value="ANC29770.1"/>
    <property type="molecule type" value="Genomic_DNA"/>
</dbReference>
<sequence length="232" mass="24124">MDTDVGTSSASTRSPNRIARHRQLDTGPTATITSMFPSEPPPPPPPPAATTGPVPTAPASRGPRGVVPVVLAATLVLALAASVGVGVLWSANRKLAAEVEAAVAQTAATQQQLADLRATTPTTQAVDTLNDRVADVEAWTGLPEDGQGRTRDLQARLTDVVGDTDRLQNDVRDGLADVRTGLAALEREVDGSGDAVTDDDLDGLRGQVDDLRSDVSTLCWALTYQPEVTAAC</sequence>
<dbReference type="AlphaFoldDB" id="A0A161II98"/>
<feature type="compositionally biased region" description="Polar residues" evidence="1">
    <location>
        <begin position="26"/>
        <end position="36"/>
    </location>
</feature>
<keyword evidence="2" id="KW-0472">Membrane</keyword>
<feature type="compositionally biased region" description="Low complexity" evidence="1">
    <location>
        <begin position="49"/>
        <end position="62"/>
    </location>
</feature>